<dbReference type="EMBL" id="CAXAMN010023984">
    <property type="protein sequence ID" value="CAK9082974.1"/>
    <property type="molecule type" value="Genomic_DNA"/>
</dbReference>
<evidence type="ECO:0000313" key="1">
    <source>
        <dbReference type="EMBL" id="CAK9082974.1"/>
    </source>
</evidence>
<name>A0ABP0Q7J8_9DINO</name>
<comment type="caution">
    <text evidence="1">The sequence shown here is derived from an EMBL/GenBank/DDBJ whole genome shotgun (WGS) entry which is preliminary data.</text>
</comment>
<sequence>YQLDPAAPEARAHFLCDAWTGFFSNIHGEQIRRQHFYDLRNILPPIKVAVEVKSHKEVLELTLQDDSSEWAALPYEIASAFVRTLAIHMHQLQEAREAYNQLLANDASETAASTIKAKGVYENLKNYSRFVVMNARTGHLATQDWVARNVTRLPDGTPTWKNKSAKKSSPWAMIFTFKTQGKEAELFLNLAVAAPQRRVRCWDLRGGNERCKIASMLVGYEHLLNDFEPDDEAQASDAESEATAIGDEAGLPGLVLVQCFLVPGQELAMMEVEMPDPAAATAAGAEREPEPLMDRFEMLEAGVKEKKPEPLRDVGGDDRDVANIDRDEFVAMTNVTKRHSSGAVFMFRPAYVELHGKGLVDVPDLPGAGIFYHTSTRQWHAAWEGGNKAPSGLC</sequence>
<feature type="non-terminal residue" evidence="1">
    <location>
        <position position="1"/>
    </location>
</feature>
<accession>A0ABP0Q7J8</accession>
<protein>
    <submittedName>
        <fullName evidence="1">Uncharacterized protein</fullName>
    </submittedName>
</protein>
<keyword evidence="2" id="KW-1185">Reference proteome</keyword>
<evidence type="ECO:0000313" key="2">
    <source>
        <dbReference type="Proteomes" id="UP001642484"/>
    </source>
</evidence>
<organism evidence="1 2">
    <name type="scientific">Durusdinium trenchii</name>
    <dbReference type="NCBI Taxonomy" id="1381693"/>
    <lineage>
        <taxon>Eukaryota</taxon>
        <taxon>Sar</taxon>
        <taxon>Alveolata</taxon>
        <taxon>Dinophyceae</taxon>
        <taxon>Suessiales</taxon>
        <taxon>Symbiodiniaceae</taxon>
        <taxon>Durusdinium</taxon>
    </lineage>
</organism>
<dbReference type="Proteomes" id="UP001642484">
    <property type="component" value="Unassembled WGS sequence"/>
</dbReference>
<gene>
    <name evidence="1" type="ORF">CCMP2556_LOCUS40500</name>
</gene>
<reference evidence="1 2" key="1">
    <citation type="submission" date="2024-02" db="EMBL/GenBank/DDBJ databases">
        <authorList>
            <person name="Chen Y."/>
            <person name="Shah S."/>
            <person name="Dougan E. K."/>
            <person name="Thang M."/>
            <person name="Chan C."/>
        </authorList>
    </citation>
    <scope>NUCLEOTIDE SEQUENCE [LARGE SCALE GENOMIC DNA]</scope>
</reference>
<proteinExistence type="predicted"/>